<reference evidence="3 4" key="1">
    <citation type="submission" date="2019-03" db="EMBL/GenBank/DDBJ databases">
        <title>Genomic analyses of the natural microbiome of Caenorhabditis elegans.</title>
        <authorList>
            <person name="Samuel B."/>
        </authorList>
    </citation>
    <scope>NUCLEOTIDE SEQUENCE [LARGE SCALE GENOMIC DNA]</scope>
    <source>
        <strain evidence="3 4">JUb65</strain>
    </source>
</reference>
<dbReference type="PANTHER" id="PTHR12110">
    <property type="entry name" value="HYDROXYPYRUVATE ISOMERASE"/>
    <property type="match status" value="1"/>
</dbReference>
<dbReference type="AlphaFoldDB" id="A0A4R6DMS1"/>
<dbReference type="InterPro" id="IPR036237">
    <property type="entry name" value="Xyl_isomerase-like_sf"/>
</dbReference>
<protein>
    <submittedName>
        <fullName evidence="3">Sugar phosphate isomerase/epimerase</fullName>
    </submittedName>
</protein>
<name>A0A4R6DMS1_9MICO</name>
<dbReference type="Gene3D" id="3.20.20.150">
    <property type="entry name" value="Divalent-metal-dependent TIM barrel enzymes"/>
    <property type="match status" value="1"/>
</dbReference>
<dbReference type="GO" id="GO:0016853">
    <property type="term" value="F:isomerase activity"/>
    <property type="evidence" value="ECO:0007669"/>
    <property type="project" value="UniProtKB-KW"/>
</dbReference>
<organism evidence="3 4">
    <name type="scientific">Curtobacterium flaccumfaciens</name>
    <dbReference type="NCBI Taxonomy" id="2035"/>
    <lineage>
        <taxon>Bacteria</taxon>
        <taxon>Bacillati</taxon>
        <taxon>Actinomycetota</taxon>
        <taxon>Actinomycetes</taxon>
        <taxon>Micrococcales</taxon>
        <taxon>Microbacteriaceae</taxon>
        <taxon>Curtobacterium</taxon>
    </lineage>
</organism>
<dbReference type="EMBL" id="SNVW01000002">
    <property type="protein sequence ID" value="TDN45814.1"/>
    <property type="molecule type" value="Genomic_DNA"/>
</dbReference>
<dbReference type="PANTHER" id="PTHR12110:SF41">
    <property type="entry name" value="INOSOSE DEHYDRATASE"/>
    <property type="match status" value="1"/>
</dbReference>
<evidence type="ECO:0000256" key="1">
    <source>
        <dbReference type="ARBA" id="ARBA00023277"/>
    </source>
</evidence>
<accession>A0A4R6DMS1</accession>
<dbReference type="RefSeq" id="WP_133518766.1">
    <property type="nucleotide sequence ID" value="NZ_SNVW01000002.1"/>
</dbReference>
<sequence length="248" mass="26811">MTQPLSVQLYTVRDALGADLPGTLQRIAGIGFTNVELFGYVDRADEYATALKDAGLAAPSGHARLLDAGEQDLERIFHATATIGTQTLIDPHIDEARWTTREDVEAIARELSALAPRAADHGLTLGYHNHAFEFSNRIDGVSAYEVFADALSDDVVLELDTYWVKVGGDDPVAIIGKYGDKVQFLHVKDGDGSHDDKKQVAVGDGIMPIREIIAAAPDALHVIELDDHEGDVFQAVADSYTFLQGARA</sequence>
<proteinExistence type="predicted"/>
<keyword evidence="1" id="KW-0119">Carbohydrate metabolism</keyword>
<comment type="caution">
    <text evidence="3">The sequence shown here is derived from an EMBL/GenBank/DDBJ whole genome shotgun (WGS) entry which is preliminary data.</text>
</comment>
<dbReference type="Proteomes" id="UP000295764">
    <property type="component" value="Unassembled WGS sequence"/>
</dbReference>
<gene>
    <name evidence="3" type="ORF">EDF64_102227</name>
</gene>
<dbReference type="InterPro" id="IPR050312">
    <property type="entry name" value="IolE/XylAMocC-like"/>
</dbReference>
<evidence type="ECO:0000259" key="2">
    <source>
        <dbReference type="Pfam" id="PF01261"/>
    </source>
</evidence>
<dbReference type="InterPro" id="IPR013022">
    <property type="entry name" value="Xyl_isomerase-like_TIM-brl"/>
</dbReference>
<keyword evidence="3" id="KW-0413">Isomerase</keyword>
<dbReference type="OrthoDB" id="5182842at2"/>
<evidence type="ECO:0000313" key="4">
    <source>
        <dbReference type="Proteomes" id="UP000295764"/>
    </source>
</evidence>
<dbReference type="SUPFAM" id="SSF51658">
    <property type="entry name" value="Xylose isomerase-like"/>
    <property type="match status" value="1"/>
</dbReference>
<dbReference type="STRING" id="2035.RU06_16490"/>
<feature type="domain" description="Xylose isomerase-like TIM barrel" evidence="2">
    <location>
        <begin position="25"/>
        <end position="215"/>
    </location>
</feature>
<dbReference type="Pfam" id="PF01261">
    <property type="entry name" value="AP_endonuc_2"/>
    <property type="match status" value="1"/>
</dbReference>
<evidence type="ECO:0000313" key="3">
    <source>
        <dbReference type="EMBL" id="TDN45814.1"/>
    </source>
</evidence>